<proteinExistence type="predicted"/>
<dbReference type="EMBL" id="AP018203">
    <property type="protein sequence ID" value="BAY59014.1"/>
    <property type="molecule type" value="Genomic_DNA"/>
</dbReference>
<accession>A0A1Z4JQM8</accession>
<reference evidence="1 2" key="1">
    <citation type="submission" date="2017-06" db="EMBL/GenBank/DDBJ databases">
        <title>Genome sequencing of cyanobaciteial culture collection at National Institute for Environmental Studies (NIES).</title>
        <authorList>
            <person name="Hirose Y."/>
            <person name="Shimura Y."/>
            <person name="Fujisawa T."/>
            <person name="Nakamura Y."/>
            <person name="Kawachi M."/>
        </authorList>
    </citation>
    <scope>NUCLEOTIDE SEQUENCE [LARGE SCALE GENOMIC DNA]</scope>
    <source>
        <strain evidence="1 2">NIES-2135</strain>
    </source>
</reference>
<organism evidence="1 2">
    <name type="scientific">Leptolyngbya boryana NIES-2135</name>
    <dbReference type="NCBI Taxonomy" id="1973484"/>
    <lineage>
        <taxon>Bacteria</taxon>
        <taxon>Bacillati</taxon>
        <taxon>Cyanobacteriota</taxon>
        <taxon>Cyanophyceae</taxon>
        <taxon>Leptolyngbyales</taxon>
        <taxon>Leptolyngbyaceae</taxon>
        <taxon>Leptolyngbya group</taxon>
        <taxon>Leptolyngbya</taxon>
    </lineage>
</organism>
<dbReference type="AlphaFoldDB" id="A0A1Z4JQM8"/>
<evidence type="ECO:0000313" key="2">
    <source>
        <dbReference type="Proteomes" id="UP000217895"/>
    </source>
</evidence>
<dbReference type="Proteomes" id="UP000217895">
    <property type="component" value="Chromosome"/>
</dbReference>
<evidence type="ECO:0000313" key="1">
    <source>
        <dbReference type="EMBL" id="BAY59014.1"/>
    </source>
</evidence>
<sequence>MLLNIASDRPSLGLLDIDRYSIPDPWDEPTEPQENPAIVVPQSTALIAETHLPRLPAAPKVNAATVLVQDELKLNRQGNLPLFSKIQDLLAQLYWADLICDK</sequence>
<keyword evidence="2" id="KW-1185">Reference proteome</keyword>
<protein>
    <submittedName>
        <fullName evidence="1">Uncharacterized protein</fullName>
    </submittedName>
</protein>
<gene>
    <name evidence="1" type="ORF">NIES2135_58900</name>
</gene>
<name>A0A1Z4JQM8_LEPBY</name>